<dbReference type="GO" id="GO:0008081">
    <property type="term" value="F:phosphoric diester hydrolase activity"/>
    <property type="evidence" value="ECO:0007669"/>
    <property type="project" value="InterPro"/>
</dbReference>
<dbReference type="Proteomes" id="UP000232673">
    <property type="component" value="Unassembled WGS sequence"/>
</dbReference>
<dbReference type="InterPro" id="IPR017946">
    <property type="entry name" value="PLC-like_Pdiesterase_TIM-brl"/>
</dbReference>
<evidence type="ECO:0000313" key="3">
    <source>
        <dbReference type="Proteomes" id="UP000232673"/>
    </source>
</evidence>
<dbReference type="EMBL" id="LKTS01000046">
    <property type="protein sequence ID" value="PKD16389.1"/>
    <property type="molecule type" value="Genomic_DNA"/>
</dbReference>
<dbReference type="InterPro" id="IPR030395">
    <property type="entry name" value="GP_PDE_dom"/>
</dbReference>
<dbReference type="GO" id="GO:0006629">
    <property type="term" value="P:lipid metabolic process"/>
    <property type="evidence" value="ECO:0007669"/>
    <property type="project" value="InterPro"/>
</dbReference>
<organism evidence="2 3">
    <name type="scientific">Salegentibacter salinarum</name>
    <dbReference type="NCBI Taxonomy" id="447422"/>
    <lineage>
        <taxon>Bacteria</taxon>
        <taxon>Pseudomonadati</taxon>
        <taxon>Bacteroidota</taxon>
        <taxon>Flavobacteriia</taxon>
        <taxon>Flavobacteriales</taxon>
        <taxon>Flavobacteriaceae</taxon>
        <taxon>Salegentibacter</taxon>
    </lineage>
</organism>
<dbReference type="PANTHER" id="PTHR46211:SF14">
    <property type="entry name" value="GLYCEROPHOSPHODIESTER PHOSPHODIESTERASE"/>
    <property type="match status" value="1"/>
</dbReference>
<dbReference type="AlphaFoldDB" id="A0A2N0TNR4"/>
<proteinExistence type="predicted"/>
<reference evidence="2 3" key="1">
    <citation type="submission" date="2015-10" db="EMBL/GenBank/DDBJ databases">
        <title>Draft genome sequence of Salegentibacter salinarum KCTC 12975.</title>
        <authorList>
            <person name="Lin W."/>
            <person name="Zheng Q."/>
        </authorList>
    </citation>
    <scope>NUCLEOTIDE SEQUENCE [LARGE SCALE GENOMIC DNA]</scope>
    <source>
        <strain evidence="2 3">KCTC 12975</strain>
    </source>
</reference>
<sequence>MKKSIFYLWTFCIAIFCITGCKVKQDSSISPPETAIKSFPKFLNEGHRGASGLMPENTIPAMIKAIEEGANVIEVDVHISKDNQVVVTHDPQINRSISLLPNGEELEEGDTKKQFVYQMKYSEIRKFDVGTRFYSKFPDQESKKAYIPLLSELIDSVEQFTADYNYPQVIYNIEIKATPGKDGIYQPAPSEFVDLVMEVVRKKDLGNNRYYLQSFDIKLLQQIKRQYPNVITGFLTGSKEFSLEKNINLLGFTPQIYSPNFSLAKIELIEKSHRLGMKFVPWTVNSKADMERLIEMGVDGIITDYPDRLNQLINLNK</sequence>
<protein>
    <recommendedName>
        <fullName evidence="1">GP-PDE domain-containing protein</fullName>
    </recommendedName>
</protein>
<evidence type="ECO:0000313" key="2">
    <source>
        <dbReference type="EMBL" id="PKD16389.1"/>
    </source>
</evidence>
<comment type="caution">
    <text evidence="2">The sequence shown here is derived from an EMBL/GenBank/DDBJ whole genome shotgun (WGS) entry which is preliminary data.</text>
</comment>
<gene>
    <name evidence="2" type="ORF">APR41_08550</name>
</gene>
<dbReference type="RefSeq" id="WP_079712841.1">
    <property type="nucleotide sequence ID" value="NZ_FUZC01000006.1"/>
</dbReference>
<accession>A0A2N0TNR4</accession>
<keyword evidence="3" id="KW-1185">Reference proteome</keyword>
<evidence type="ECO:0000259" key="1">
    <source>
        <dbReference type="PROSITE" id="PS51704"/>
    </source>
</evidence>
<dbReference type="PROSITE" id="PS51704">
    <property type="entry name" value="GP_PDE"/>
    <property type="match status" value="1"/>
</dbReference>
<feature type="domain" description="GP-PDE" evidence="1">
    <location>
        <begin position="42"/>
        <end position="313"/>
    </location>
</feature>
<dbReference type="SUPFAM" id="SSF51695">
    <property type="entry name" value="PLC-like phosphodiesterases"/>
    <property type="match status" value="1"/>
</dbReference>
<dbReference type="OrthoDB" id="384721at2"/>
<dbReference type="Gene3D" id="3.20.20.190">
    <property type="entry name" value="Phosphatidylinositol (PI) phosphodiesterase"/>
    <property type="match status" value="1"/>
</dbReference>
<name>A0A2N0TNR4_9FLAO</name>
<dbReference type="PANTHER" id="PTHR46211">
    <property type="entry name" value="GLYCEROPHOSPHORYL DIESTER PHOSPHODIESTERASE"/>
    <property type="match status" value="1"/>
</dbReference>
<dbReference type="STRING" id="447422.SAMN05660903_01743"/>
<dbReference type="Pfam" id="PF03009">
    <property type="entry name" value="GDPD"/>
    <property type="match status" value="1"/>
</dbReference>